<name>A0A915IYI9_ROMCU</name>
<proteinExistence type="predicted"/>
<dbReference type="Proteomes" id="UP000887565">
    <property type="component" value="Unplaced"/>
</dbReference>
<reference evidence="2" key="1">
    <citation type="submission" date="2022-11" db="UniProtKB">
        <authorList>
            <consortium name="WormBaseParasite"/>
        </authorList>
    </citation>
    <scope>IDENTIFICATION</scope>
</reference>
<sequence>AVCLVCSFFHIYIRHNKSTKIQRQRTTDTTILQNWRRFDDGGDENLEQSDDGELIDDDNNFETTIWGRGRRTMGFS</sequence>
<dbReference type="AlphaFoldDB" id="A0A915IYI9"/>
<organism evidence="1 2">
    <name type="scientific">Romanomermis culicivorax</name>
    <name type="common">Nematode worm</name>
    <dbReference type="NCBI Taxonomy" id="13658"/>
    <lineage>
        <taxon>Eukaryota</taxon>
        <taxon>Metazoa</taxon>
        <taxon>Ecdysozoa</taxon>
        <taxon>Nematoda</taxon>
        <taxon>Enoplea</taxon>
        <taxon>Dorylaimia</taxon>
        <taxon>Mermithida</taxon>
        <taxon>Mermithoidea</taxon>
        <taxon>Mermithidae</taxon>
        <taxon>Romanomermis</taxon>
    </lineage>
</organism>
<dbReference type="WBParaSite" id="nRc.2.0.1.t18797-RA">
    <property type="protein sequence ID" value="nRc.2.0.1.t18797-RA"/>
    <property type="gene ID" value="nRc.2.0.1.g18797"/>
</dbReference>
<evidence type="ECO:0000313" key="2">
    <source>
        <dbReference type="WBParaSite" id="nRc.2.0.1.t18797-RA"/>
    </source>
</evidence>
<protein>
    <submittedName>
        <fullName evidence="2">Uncharacterized protein</fullName>
    </submittedName>
</protein>
<accession>A0A915IYI9</accession>
<evidence type="ECO:0000313" key="1">
    <source>
        <dbReference type="Proteomes" id="UP000887565"/>
    </source>
</evidence>
<keyword evidence="1" id="KW-1185">Reference proteome</keyword>